<dbReference type="Proteomes" id="UP000003042">
    <property type="component" value="Unassembled WGS sequence"/>
</dbReference>
<dbReference type="EMBL" id="ABKX01000006">
    <property type="protein sequence ID" value="EDS91469.1"/>
    <property type="molecule type" value="Genomic_DNA"/>
</dbReference>
<evidence type="ECO:0000313" key="2">
    <source>
        <dbReference type="Proteomes" id="UP000003042"/>
    </source>
</evidence>
<dbReference type="PROSITE" id="PS51257">
    <property type="entry name" value="PROKAR_LIPOPROTEIN"/>
    <property type="match status" value="1"/>
</dbReference>
<gene>
    <name evidence="1" type="ORF">ESCAB7627_3217</name>
</gene>
<sequence>MLVFMMRNVRPDKAFMPHPAIVVGCDANAPYPARKEACNRCLK</sequence>
<organism evidence="1 2">
    <name type="scientific">Escherichia albertii (strain TW07627)</name>
    <dbReference type="NCBI Taxonomy" id="502347"/>
    <lineage>
        <taxon>Bacteria</taxon>
        <taxon>Pseudomonadati</taxon>
        <taxon>Pseudomonadota</taxon>
        <taxon>Gammaproteobacteria</taxon>
        <taxon>Enterobacterales</taxon>
        <taxon>Enterobacteriaceae</taxon>
        <taxon>Escherichia</taxon>
    </lineage>
</organism>
<dbReference type="AlphaFoldDB" id="A0ABC9NMG2"/>
<proteinExistence type="predicted"/>
<comment type="caution">
    <text evidence="1">The sequence shown here is derived from an EMBL/GenBank/DDBJ whole genome shotgun (WGS) entry which is preliminary data.</text>
</comment>
<protein>
    <submittedName>
        <fullName evidence="1">Uncharacterized protein</fullName>
    </submittedName>
</protein>
<evidence type="ECO:0000313" key="1">
    <source>
        <dbReference type="EMBL" id="EDS91469.1"/>
    </source>
</evidence>
<name>A0ABC9NMG2_ESCAT</name>
<reference evidence="1 2" key="1">
    <citation type="submission" date="2008-02" db="EMBL/GenBank/DDBJ databases">
        <title>Annotation of Escherichia albertii TW07627.</title>
        <authorList>
            <person name="Sutton G."/>
            <person name="Whittam T.S."/>
            <person name="Sebastian Y."/>
        </authorList>
    </citation>
    <scope>NUCLEOTIDE SEQUENCE [LARGE SCALE GENOMIC DNA]</scope>
    <source>
        <strain evidence="1 2">TW07627</strain>
    </source>
</reference>
<dbReference type="RefSeq" id="WP_002430310.1">
    <property type="nucleotide sequence ID" value="NZ_CH991859.1"/>
</dbReference>
<accession>A0ABC9NMG2</accession>